<evidence type="ECO:0000256" key="2">
    <source>
        <dbReference type="ARBA" id="ARBA00022801"/>
    </source>
</evidence>
<evidence type="ECO:0000313" key="6">
    <source>
        <dbReference type="Proteomes" id="UP000323505"/>
    </source>
</evidence>
<gene>
    <name evidence="5" type="ORF">FXF68_35120</name>
</gene>
<comment type="caution">
    <text evidence="5">The sequence shown here is derived from an EMBL/GenBank/DDBJ whole genome shotgun (WGS) entry which is preliminary data.</text>
</comment>
<proteinExistence type="inferred from homology"/>
<evidence type="ECO:0000313" key="5">
    <source>
        <dbReference type="EMBL" id="TYK43959.1"/>
    </source>
</evidence>
<organism evidence="5 6">
    <name type="scientific">Actinomadura decatromicini</name>
    <dbReference type="NCBI Taxonomy" id="2604572"/>
    <lineage>
        <taxon>Bacteria</taxon>
        <taxon>Bacillati</taxon>
        <taxon>Actinomycetota</taxon>
        <taxon>Actinomycetes</taxon>
        <taxon>Streptosporangiales</taxon>
        <taxon>Thermomonosporaceae</taxon>
        <taxon>Actinomadura</taxon>
    </lineage>
</organism>
<dbReference type="Pfam" id="PF00975">
    <property type="entry name" value="Thioesterase"/>
    <property type="match status" value="1"/>
</dbReference>
<evidence type="ECO:0000256" key="1">
    <source>
        <dbReference type="ARBA" id="ARBA00007169"/>
    </source>
</evidence>
<dbReference type="SUPFAM" id="SSF53474">
    <property type="entry name" value="alpha/beta-Hydrolases"/>
    <property type="match status" value="1"/>
</dbReference>
<feature type="domain" description="Thioesterase TesA-like" evidence="4">
    <location>
        <begin position="42"/>
        <end position="264"/>
    </location>
</feature>
<dbReference type="EMBL" id="VSRQ01000009">
    <property type="protein sequence ID" value="TYK43959.1"/>
    <property type="molecule type" value="Genomic_DNA"/>
</dbReference>
<protein>
    <submittedName>
        <fullName evidence="5">Thioesterase</fullName>
    </submittedName>
</protein>
<evidence type="ECO:0000256" key="3">
    <source>
        <dbReference type="SAM" id="MobiDB-lite"/>
    </source>
</evidence>
<dbReference type="AlphaFoldDB" id="A0A5D3F7B9"/>
<evidence type="ECO:0000259" key="4">
    <source>
        <dbReference type="SMART" id="SM00824"/>
    </source>
</evidence>
<dbReference type="InterPro" id="IPR001031">
    <property type="entry name" value="Thioesterase"/>
</dbReference>
<keyword evidence="2" id="KW-0378">Hydrolase</keyword>
<feature type="region of interest" description="Disordered" evidence="3">
    <location>
        <begin position="1"/>
        <end position="21"/>
    </location>
</feature>
<dbReference type="PANTHER" id="PTHR11487:SF0">
    <property type="entry name" value="S-ACYL FATTY ACID SYNTHASE THIOESTERASE, MEDIUM CHAIN"/>
    <property type="match status" value="1"/>
</dbReference>
<dbReference type="GO" id="GO:0008610">
    <property type="term" value="P:lipid biosynthetic process"/>
    <property type="evidence" value="ECO:0007669"/>
    <property type="project" value="TreeGrafter"/>
</dbReference>
<dbReference type="InterPro" id="IPR020802">
    <property type="entry name" value="TesA-like"/>
</dbReference>
<dbReference type="InterPro" id="IPR012223">
    <property type="entry name" value="TEII"/>
</dbReference>
<sequence>MAHSTTTTGSSTSGSSTAGSEKAGDAWARAFHPAPDAAARLVCFPHAGGAASFYFPVSAALRPETEVLAVQYPGRQDRRAEAPITDIQVLADRVFEALRPRLADRPAFFGHSMGAIVAFEVARRMERADGVSPAVLVASGRRAPSRRRAESVHLRDDDGIVRELKRLNGTGSVLLEDEELLRTFLPAVRGDYQAIETYECPEGPPLSCPITVFTGDDDPHVTLDEARAWRDHTSGEFDLQVFQGGHFYLTARPKETLSRLTDVLSRFA</sequence>
<keyword evidence="6" id="KW-1185">Reference proteome</keyword>
<dbReference type="InterPro" id="IPR029058">
    <property type="entry name" value="AB_hydrolase_fold"/>
</dbReference>
<dbReference type="PANTHER" id="PTHR11487">
    <property type="entry name" value="THIOESTERASE"/>
    <property type="match status" value="1"/>
</dbReference>
<accession>A0A5D3F7B9</accession>
<comment type="similarity">
    <text evidence="1">Belongs to the thioesterase family.</text>
</comment>
<dbReference type="Proteomes" id="UP000323505">
    <property type="component" value="Unassembled WGS sequence"/>
</dbReference>
<dbReference type="RefSeq" id="WP_148767064.1">
    <property type="nucleotide sequence ID" value="NZ_VSRQ01000009.1"/>
</dbReference>
<reference evidence="5 6" key="1">
    <citation type="submission" date="2019-08" db="EMBL/GenBank/DDBJ databases">
        <title>Actinomadura sp. nov. CYP1-5 isolated from mountain soil.</title>
        <authorList>
            <person name="Songsumanus A."/>
            <person name="Kuncharoen N."/>
            <person name="Kudo T."/>
            <person name="Yuki M."/>
            <person name="Igarashi Y."/>
            <person name="Tanasupawat S."/>
        </authorList>
    </citation>
    <scope>NUCLEOTIDE SEQUENCE [LARGE SCALE GENOMIC DNA]</scope>
    <source>
        <strain evidence="5 6">CYP1-5</strain>
    </source>
</reference>
<dbReference type="SMART" id="SM00824">
    <property type="entry name" value="PKS_TE"/>
    <property type="match status" value="1"/>
</dbReference>
<dbReference type="GO" id="GO:0016787">
    <property type="term" value="F:hydrolase activity"/>
    <property type="evidence" value="ECO:0007669"/>
    <property type="project" value="UniProtKB-KW"/>
</dbReference>
<dbReference type="Gene3D" id="3.40.50.1820">
    <property type="entry name" value="alpha/beta hydrolase"/>
    <property type="match status" value="1"/>
</dbReference>
<name>A0A5D3F7B9_9ACTN</name>